<dbReference type="Gene3D" id="2.40.420.20">
    <property type="match status" value="1"/>
</dbReference>
<dbReference type="RefSeq" id="WP_223677004.1">
    <property type="nucleotide sequence ID" value="NZ_JAINZW010000008.1"/>
</dbReference>
<feature type="region of interest" description="Disordered" evidence="2">
    <location>
        <begin position="353"/>
        <end position="397"/>
    </location>
</feature>
<keyword evidence="8" id="KW-1185">Reference proteome</keyword>
<accession>A0ABS7T9L8</accession>
<evidence type="ECO:0000256" key="2">
    <source>
        <dbReference type="SAM" id="MobiDB-lite"/>
    </source>
</evidence>
<dbReference type="InterPro" id="IPR058637">
    <property type="entry name" value="YknX-like_C"/>
</dbReference>
<dbReference type="Gene3D" id="1.10.287.470">
    <property type="entry name" value="Helix hairpin bin"/>
    <property type="match status" value="1"/>
</dbReference>
<dbReference type="PANTHER" id="PTHR30469">
    <property type="entry name" value="MULTIDRUG RESISTANCE PROTEIN MDTA"/>
    <property type="match status" value="1"/>
</dbReference>
<keyword evidence="3" id="KW-0732">Signal</keyword>
<evidence type="ECO:0000259" key="6">
    <source>
        <dbReference type="Pfam" id="PF25989"/>
    </source>
</evidence>
<feature type="compositionally biased region" description="Low complexity" evidence="2">
    <location>
        <begin position="368"/>
        <end position="397"/>
    </location>
</feature>
<name>A0ABS7T9L8_9GAMM</name>
<evidence type="ECO:0000259" key="4">
    <source>
        <dbReference type="Pfam" id="PF25917"/>
    </source>
</evidence>
<feature type="domain" description="CusB-like beta-barrel" evidence="5">
    <location>
        <begin position="202"/>
        <end position="275"/>
    </location>
</feature>
<evidence type="ECO:0000256" key="1">
    <source>
        <dbReference type="ARBA" id="ARBA00009477"/>
    </source>
</evidence>
<dbReference type="EMBL" id="JAINZW010000008">
    <property type="protein sequence ID" value="MBZ4040548.1"/>
    <property type="molecule type" value="Genomic_DNA"/>
</dbReference>
<dbReference type="Proteomes" id="UP001430954">
    <property type="component" value="Unassembled WGS sequence"/>
</dbReference>
<feature type="domain" description="Multidrug resistance protein MdtA-like barrel-sandwich hybrid" evidence="4">
    <location>
        <begin position="69"/>
        <end position="194"/>
    </location>
</feature>
<dbReference type="Gene3D" id="2.40.50.100">
    <property type="match status" value="1"/>
</dbReference>
<dbReference type="SUPFAM" id="SSF111369">
    <property type="entry name" value="HlyD-like secretion proteins"/>
    <property type="match status" value="1"/>
</dbReference>
<evidence type="ECO:0000313" key="7">
    <source>
        <dbReference type="EMBL" id="MBZ4040548.1"/>
    </source>
</evidence>
<organism evidence="7 8">
    <name type="scientific">Novilysobacter selenitireducens</name>
    <dbReference type="NCBI Taxonomy" id="2872639"/>
    <lineage>
        <taxon>Bacteria</taxon>
        <taxon>Pseudomonadati</taxon>
        <taxon>Pseudomonadota</taxon>
        <taxon>Gammaproteobacteria</taxon>
        <taxon>Lysobacterales</taxon>
        <taxon>Lysobacteraceae</taxon>
        <taxon>Novilysobacter</taxon>
    </lineage>
</organism>
<dbReference type="NCBIfam" id="TIGR01730">
    <property type="entry name" value="RND_mfp"/>
    <property type="match status" value="1"/>
</dbReference>
<dbReference type="PROSITE" id="PS51257">
    <property type="entry name" value="PROKAR_LIPOPROTEIN"/>
    <property type="match status" value="1"/>
</dbReference>
<evidence type="ECO:0000256" key="3">
    <source>
        <dbReference type="SAM" id="SignalP"/>
    </source>
</evidence>
<sequence length="397" mass="40664">MRRTALFSGILLAALIGLAGCSGDEAAGAEGAAGGPPGGMQLPVETVTIEPRPLQAGLDTVGSLRADESVIVRPEVAGRVQRIHFTEGGTVRAGQPLFSLDASLARASYNEAAANLENSQRANARAEELAKDQLIARSDADNTRAALAVDRARVASAQAALEKMTLTAPFSGQVGLREVSVGEFVNVGQDLVTLVRLDPIEVDFSVPETALSQLRQGQNVRLTVDAFPDDTFGGEVVAIDPVVDAGSRSASLRARVPNPDGRLRPGQFARLQLQTGDGGNALMVPEQALMQDGETRYVYTVVDGKAKRTPITTGTRVPGFFQVVEGLKAGDVVITAGQAKPMMQDGMPVVSVPPGGAAAAGQGGQGAGEQAPAGAAPAASSEAAPAEAPADASADSQ</sequence>
<dbReference type="Pfam" id="PF25954">
    <property type="entry name" value="Beta-barrel_RND_2"/>
    <property type="match status" value="1"/>
</dbReference>
<gene>
    <name evidence="7" type="ORF">K6753_13500</name>
</gene>
<feature type="domain" description="YknX-like C-terminal permuted SH3-like" evidence="6">
    <location>
        <begin position="281"/>
        <end position="350"/>
    </location>
</feature>
<dbReference type="InterPro" id="IPR006143">
    <property type="entry name" value="RND_pump_MFP"/>
</dbReference>
<evidence type="ECO:0000313" key="8">
    <source>
        <dbReference type="Proteomes" id="UP001430954"/>
    </source>
</evidence>
<protein>
    <submittedName>
        <fullName evidence="7">Efflux RND transporter periplasmic adaptor subunit</fullName>
    </submittedName>
</protein>
<dbReference type="Pfam" id="PF25917">
    <property type="entry name" value="BSH_RND"/>
    <property type="match status" value="1"/>
</dbReference>
<proteinExistence type="inferred from homology"/>
<dbReference type="Gene3D" id="2.40.30.170">
    <property type="match status" value="1"/>
</dbReference>
<reference evidence="7 8" key="1">
    <citation type="submission" date="2021-09" db="EMBL/GenBank/DDBJ databases">
        <title>Lysobacter sp. 13A isolated from the river sediment.</title>
        <authorList>
            <person name="Liu H."/>
            <person name="Li S."/>
            <person name="Mao S."/>
        </authorList>
    </citation>
    <scope>NUCLEOTIDE SEQUENCE [LARGE SCALE GENOMIC DNA]</scope>
    <source>
        <strain evidence="7 8">13A</strain>
    </source>
</reference>
<feature type="chain" id="PRO_5045444693" evidence="3">
    <location>
        <begin position="20"/>
        <end position="397"/>
    </location>
</feature>
<dbReference type="InterPro" id="IPR058625">
    <property type="entry name" value="MdtA-like_BSH"/>
</dbReference>
<evidence type="ECO:0000259" key="5">
    <source>
        <dbReference type="Pfam" id="PF25954"/>
    </source>
</evidence>
<dbReference type="Pfam" id="PF25989">
    <property type="entry name" value="YknX_C"/>
    <property type="match status" value="1"/>
</dbReference>
<feature type="signal peptide" evidence="3">
    <location>
        <begin position="1"/>
        <end position="19"/>
    </location>
</feature>
<dbReference type="InterPro" id="IPR058792">
    <property type="entry name" value="Beta-barrel_RND_2"/>
</dbReference>
<comment type="caution">
    <text evidence="7">The sequence shown here is derived from an EMBL/GenBank/DDBJ whole genome shotgun (WGS) entry which is preliminary data.</text>
</comment>
<comment type="similarity">
    <text evidence="1">Belongs to the membrane fusion protein (MFP) (TC 8.A.1) family.</text>
</comment>
<dbReference type="PANTHER" id="PTHR30469:SF11">
    <property type="entry name" value="BLL4320 PROTEIN"/>
    <property type="match status" value="1"/>
</dbReference>